<reference evidence="1" key="1">
    <citation type="journal article" date="2020" name="Nature">
        <title>Giant virus diversity and host interactions through global metagenomics.</title>
        <authorList>
            <person name="Schulz F."/>
            <person name="Roux S."/>
            <person name="Paez-Espino D."/>
            <person name="Jungbluth S."/>
            <person name="Walsh D.A."/>
            <person name="Denef V.J."/>
            <person name="McMahon K.D."/>
            <person name="Konstantinidis K.T."/>
            <person name="Eloe-Fadrosh E.A."/>
            <person name="Kyrpides N.C."/>
            <person name="Woyke T."/>
        </authorList>
    </citation>
    <scope>NUCLEOTIDE SEQUENCE</scope>
    <source>
        <strain evidence="1">GVMAG-M-3300027892-73</strain>
    </source>
</reference>
<sequence>MPENAGKYSDKFCYQIGRQWRAAIKIIRHERPPMMTK</sequence>
<name>A0A6C0LLW0_9ZZZZ</name>
<protein>
    <submittedName>
        <fullName evidence="1">Uncharacterized protein</fullName>
    </submittedName>
</protein>
<evidence type="ECO:0000313" key="1">
    <source>
        <dbReference type="EMBL" id="QHU30888.1"/>
    </source>
</evidence>
<proteinExistence type="predicted"/>
<organism evidence="1">
    <name type="scientific">viral metagenome</name>
    <dbReference type="NCBI Taxonomy" id="1070528"/>
    <lineage>
        <taxon>unclassified sequences</taxon>
        <taxon>metagenomes</taxon>
        <taxon>organismal metagenomes</taxon>
    </lineage>
</organism>
<dbReference type="AlphaFoldDB" id="A0A6C0LLW0"/>
<accession>A0A6C0LLW0</accession>
<dbReference type="EMBL" id="MN740521">
    <property type="protein sequence ID" value="QHU30888.1"/>
    <property type="molecule type" value="Genomic_DNA"/>
</dbReference>